<accession>A0A8X6PAC8</accession>
<keyword evidence="2" id="KW-1185">Reference proteome</keyword>
<name>A0A8X6PAC8_NEPPI</name>
<dbReference type="AlphaFoldDB" id="A0A8X6PAC8"/>
<evidence type="ECO:0000313" key="1">
    <source>
        <dbReference type="EMBL" id="GFT60345.1"/>
    </source>
</evidence>
<dbReference type="OrthoDB" id="6408044at2759"/>
<protein>
    <submittedName>
        <fullName evidence="1">Uncharacterized protein</fullName>
    </submittedName>
</protein>
<evidence type="ECO:0000313" key="2">
    <source>
        <dbReference type="Proteomes" id="UP000887013"/>
    </source>
</evidence>
<dbReference type="Proteomes" id="UP000887013">
    <property type="component" value="Unassembled WGS sequence"/>
</dbReference>
<reference evidence="1" key="1">
    <citation type="submission" date="2020-08" db="EMBL/GenBank/DDBJ databases">
        <title>Multicomponent nature underlies the extraordinary mechanical properties of spider dragline silk.</title>
        <authorList>
            <person name="Kono N."/>
            <person name="Nakamura H."/>
            <person name="Mori M."/>
            <person name="Yoshida Y."/>
            <person name="Ohtoshi R."/>
            <person name="Malay A.D."/>
            <person name="Moran D.A.P."/>
            <person name="Tomita M."/>
            <person name="Numata K."/>
            <person name="Arakawa K."/>
        </authorList>
    </citation>
    <scope>NUCLEOTIDE SEQUENCE</scope>
</reference>
<sequence>MRYPKRENKRALVLEDINHTNRYQLPLSRLPEHKSSSTNTPTGLPFGDLFSTMAPYPARSASLIGRLRSRDTVDHRQKRPDG</sequence>
<comment type="caution">
    <text evidence="1">The sequence shown here is derived from an EMBL/GenBank/DDBJ whole genome shotgun (WGS) entry which is preliminary data.</text>
</comment>
<gene>
    <name evidence="1" type="ORF">NPIL_53781</name>
</gene>
<dbReference type="EMBL" id="BMAW01018810">
    <property type="protein sequence ID" value="GFT60345.1"/>
    <property type="molecule type" value="Genomic_DNA"/>
</dbReference>
<organism evidence="1 2">
    <name type="scientific">Nephila pilipes</name>
    <name type="common">Giant wood spider</name>
    <name type="synonym">Nephila maculata</name>
    <dbReference type="NCBI Taxonomy" id="299642"/>
    <lineage>
        <taxon>Eukaryota</taxon>
        <taxon>Metazoa</taxon>
        <taxon>Ecdysozoa</taxon>
        <taxon>Arthropoda</taxon>
        <taxon>Chelicerata</taxon>
        <taxon>Arachnida</taxon>
        <taxon>Araneae</taxon>
        <taxon>Araneomorphae</taxon>
        <taxon>Entelegynae</taxon>
        <taxon>Araneoidea</taxon>
        <taxon>Nephilidae</taxon>
        <taxon>Nephila</taxon>
    </lineage>
</organism>
<proteinExistence type="predicted"/>